<sequence length="291" mass="31164">MFADSLAASPDLFARVLPKVFLDKHLALDPPLRPSLRPPLAFRDCKINTDAIPNTVGSAVVRMGDAVAICGITAFVHDAPSSSSSSSPPTLYTNIDLVGRGSSPPLPEYMALSHSIFEAAAAARLYDPAQLRINDFQTLVLQAQIQLLSPTCQADVAWAALVSALRSTLLPTILPSDDTDINNNDSDPLFSSTQTTPLLLSPSYTSSLPWCINFGLARDNLILADIDGRVEDLSIDSRLTLILSATTDDDSLISVSLSSGSNAFTKQIVKQCVDLARSRAAQLDRILLSQI</sequence>
<dbReference type="Gene3D" id="3.30.230.70">
    <property type="entry name" value="GHMP Kinase, N-terminal domain"/>
    <property type="match status" value="2"/>
</dbReference>
<keyword evidence="7" id="KW-0694">RNA-binding</keyword>
<dbReference type="Proteomes" id="UP001498771">
    <property type="component" value="Unassembled WGS sequence"/>
</dbReference>
<dbReference type="InterPro" id="IPR050590">
    <property type="entry name" value="Exosome_comp_Rrp42_subfam"/>
</dbReference>
<organism evidence="9 10">
    <name type="scientific">Myxozyma melibiosi</name>
    <dbReference type="NCBI Taxonomy" id="54550"/>
    <lineage>
        <taxon>Eukaryota</taxon>
        <taxon>Fungi</taxon>
        <taxon>Dikarya</taxon>
        <taxon>Ascomycota</taxon>
        <taxon>Saccharomycotina</taxon>
        <taxon>Lipomycetes</taxon>
        <taxon>Lipomycetales</taxon>
        <taxon>Lipomycetaceae</taxon>
        <taxon>Myxozyma</taxon>
    </lineage>
</organism>
<accession>A0ABR1EYU2</accession>
<evidence type="ECO:0000313" key="10">
    <source>
        <dbReference type="Proteomes" id="UP001498771"/>
    </source>
</evidence>
<evidence type="ECO:0008006" key="11">
    <source>
        <dbReference type="Google" id="ProtNLM"/>
    </source>
</evidence>
<gene>
    <name evidence="9" type="ORF">BZA70DRAFT_284851</name>
</gene>
<dbReference type="RefSeq" id="XP_064765778.1">
    <property type="nucleotide sequence ID" value="XM_064913646.1"/>
</dbReference>
<dbReference type="SUPFAM" id="SSF54211">
    <property type="entry name" value="Ribosomal protein S5 domain 2-like"/>
    <property type="match status" value="1"/>
</dbReference>
<evidence type="ECO:0000313" key="9">
    <source>
        <dbReference type="EMBL" id="KAK7202745.1"/>
    </source>
</evidence>
<keyword evidence="4" id="KW-0963">Cytoplasm</keyword>
<keyword evidence="6" id="KW-0271">Exosome</keyword>
<evidence type="ECO:0000256" key="2">
    <source>
        <dbReference type="ARBA" id="ARBA00004604"/>
    </source>
</evidence>
<evidence type="ECO:0000256" key="3">
    <source>
        <dbReference type="ARBA" id="ARBA00006678"/>
    </source>
</evidence>
<reference evidence="9 10" key="1">
    <citation type="submission" date="2024-03" db="EMBL/GenBank/DDBJ databases">
        <title>Genome-scale model development and genomic sequencing of the oleaginous clade Lipomyces.</title>
        <authorList>
            <consortium name="Lawrence Berkeley National Laboratory"/>
            <person name="Czajka J.J."/>
            <person name="Han Y."/>
            <person name="Kim J."/>
            <person name="Mondo S.J."/>
            <person name="Hofstad B.A."/>
            <person name="Robles A."/>
            <person name="Haridas S."/>
            <person name="Riley R."/>
            <person name="LaButti K."/>
            <person name="Pangilinan J."/>
            <person name="Andreopoulos W."/>
            <person name="Lipzen A."/>
            <person name="Yan J."/>
            <person name="Wang M."/>
            <person name="Ng V."/>
            <person name="Grigoriev I.V."/>
            <person name="Spatafora J.W."/>
            <person name="Magnuson J.K."/>
            <person name="Baker S.E."/>
            <person name="Pomraning K.R."/>
        </authorList>
    </citation>
    <scope>NUCLEOTIDE SEQUENCE [LARGE SCALE GENOMIC DNA]</scope>
    <source>
        <strain evidence="9 10">Phaff 52-87</strain>
    </source>
</reference>
<name>A0ABR1EYU2_9ASCO</name>
<dbReference type="InterPro" id="IPR027408">
    <property type="entry name" value="PNPase/RNase_PH_dom_sf"/>
</dbReference>
<evidence type="ECO:0000256" key="8">
    <source>
        <dbReference type="ARBA" id="ARBA00023242"/>
    </source>
</evidence>
<dbReference type="GeneID" id="90039158"/>
<comment type="similarity">
    <text evidence="3">Belongs to the RNase PH family.</text>
</comment>
<dbReference type="PANTHER" id="PTHR11097:SF9">
    <property type="entry name" value="EXOSOME COMPLEX COMPONENT RRP43"/>
    <property type="match status" value="1"/>
</dbReference>
<protein>
    <recommendedName>
        <fullName evidence="11">Ribosomal RNA-processing protein 43</fullName>
    </recommendedName>
</protein>
<comment type="caution">
    <text evidence="9">The sequence shown here is derived from an EMBL/GenBank/DDBJ whole genome shotgun (WGS) entry which is preliminary data.</text>
</comment>
<evidence type="ECO:0000256" key="4">
    <source>
        <dbReference type="ARBA" id="ARBA00022490"/>
    </source>
</evidence>
<keyword evidence="8" id="KW-0539">Nucleus</keyword>
<keyword evidence="10" id="KW-1185">Reference proteome</keyword>
<evidence type="ECO:0000256" key="5">
    <source>
        <dbReference type="ARBA" id="ARBA00022552"/>
    </source>
</evidence>
<keyword evidence="5" id="KW-0698">rRNA processing</keyword>
<evidence type="ECO:0000256" key="7">
    <source>
        <dbReference type="ARBA" id="ARBA00022884"/>
    </source>
</evidence>
<dbReference type="EMBL" id="JBBJBU010000015">
    <property type="protein sequence ID" value="KAK7202745.1"/>
    <property type="molecule type" value="Genomic_DNA"/>
</dbReference>
<dbReference type="PANTHER" id="PTHR11097">
    <property type="entry name" value="EXOSOME COMPLEX EXONUCLEASE RIBOSOMAL RNA PROCESSING PROTEIN"/>
    <property type="match status" value="1"/>
</dbReference>
<comment type="subcellular location">
    <subcellularLocation>
        <location evidence="1">Cytoplasm</location>
    </subcellularLocation>
    <subcellularLocation>
        <location evidence="2">Nucleus</location>
        <location evidence="2">Nucleolus</location>
    </subcellularLocation>
</comment>
<dbReference type="InterPro" id="IPR020568">
    <property type="entry name" value="Ribosomal_Su5_D2-typ_SF"/>
</dbReference>
<evidence type="ECO:0000256" key="6">
    <source>
        <dbReference type="ARBA" id="ARBA00022835"/>
    </source>
</evidence>
<evidence type="ECO:0000256" key="1">
    <source>
        <dbReference type="ARBA" id="ARBA00004496"/>
    </source>
</evidence>
<proteinExistence type="inferred from homology"/>